<dbReference type="Pfam" id="PF00270">
    <property type="entry name" value="DEAD"/>
    <property type="match status" value="1"/>
</dbReference>
<dbReference type="PROSITE" id="PS51192">
    <property type="entry name" value="HELICASE_ATP_BIND_1"/>
    <property type="match status" value="1"/>
</dbReference>
<proteinExistence type="inferred from homology"/>
<comment type="similarity">
    <text evidence="1">Belongs to the DEAD box helicase family.</text>
</comment>
<dbReference type="PROSITE" id="PS00039">
    <property type="entry name" value="DEAD_ATP_HELICASE"/>
    <property type="match status" value="1"/>
</dbReference>
<keyword evidence="1" id="KW-0378">Hydrolase</keyword>
<reference evidence="4" key="2">
    <citation type="submission" date="2020-10" db="UniProtKB">
        <authorList>
            <consortium name="WormBaseParasite"/>
        </authorList>
    </citation>
    <scope>IDENTIFICATION</scope>
</reference>
<dbReference type="InterPro" id="IPR011545">
    <property type="entry name" value="DEAD/DEAH_box_helicase_dom"/>
</dbReference>
<keyword evidence="1" id="KW-0547">Nucleotide-binding</keyword>
<evidence type="ECO:0000313" key="4">
    <source>
        <dbReference type="WBParaSite" id="Pan_g9076.t1"/>
    </source>
</evidence>
<accession>A0A7E4WD11</accession>
<dbReference type="AlphaFoldDB" id="A0A7E4WD11"/>
<dbReference type="InterPro" id="IPR014001">
    <property type="entry name" value="Helicase_ATP-bd"/>
</dbReference>
<name>A0A7E4WD11_PANRE</name>
<reference evidence="3" key="1">
    <citation type="journal article" date="2013" name="Genetics">
        <title>The draft genome and transcriptome of Panagrellus redivivus are shaped by the harsh demands of a free-living lifestyle.</title>
        <authorList>
            <person name="Srinivasan J."/>
            <person name="Dillman A.R."/>
            <person name="Macchietto M.G."/>
            <person name="Heikkinen L."/>
            <person name="Lakso M."/>
            <person name="Fracchia K.M."/>
            <person name="Antoshechkin I."/>
            <person name="Mortazavi A."/>
            <person name="Wong G."/>
            <person name="Sternberg P.W."/>
        </authorList>
    </citation>
    <scope>NUCLEOTIDE SEQUENCE [LARGE SCALE GENOMIC DNA]</scope>
    <source>
        <strain evidence="3">MT8872</strain>
    </source>
</reference>
<protein>
    <submittedName>
        <fullName evidence="4">Helicase ATP-binding domain-containing protein</fullName>
    </submittedName>
</protein>
<evidence type="ECO:0000259" key="2">
    <source>
        <dbReference type="PROSITE" id="PS51192"/>
    </source>
</evidence>
<dbReference type="GO" id="GO:0003676">
    <property type="term" value="F:nucleic acid binding"/>
    <property type="evidence" value="ECO:0007669"/>
    <property type="project" value="InterPro"/>
</dbReference>
<sequence length="376" mass="42011">MSSADSPSSNLSPTARLFEKRVFYLLKQHLLPPDDDTQFASLHVLKMAYKANTHSTVDLVRSILNVDSDYQLFSLFRDSLRVRSGEQCIEVGVNPDYVPEEGDTTPLEIDLVQVKRHPVPNAMMFKMKVIVRDVAKGCTMPNNLVNVFKRLDLPPAFAENRRKLDISVLTSVQDYQLHMLFSESGYDHLITAPNSSGASTANAMAAIIQAWMLKKQEAGAPRPKGFVPRVIVVAPTAKKAMYLGNLVAAHAVGTGVVVERMSGDNEKYTSDINRCRKTNPDVFVCYYQPLNVMAMSMKIDLRSVHTLIVDEADNMFSERFGIGHNKAIEMITKFAPTSATRILSCLYAYDSVKPAMLSALRSRVFEVRSLVNEQRK</sequence>
<evidence type="ECO:0000256" key="1">
    <source>
        <dbReference type="RuleBase" id="RU000492"/>
    </source>
</evidence>
<dbReference type="WBParaSite" id="Pan_g9076.t1">
    <property type="protein sequence ID" value="Pan_g9076.t1"/>
    <property type="gene ID" value="Pan_g9076"/>
</dbReference>
<keyword evidence="1" id="KW-0347">Helicase</keyword>
<dbReference type="Gene3D" id="3.40.50.300">
    <property type="entry name" value="P-loop containing nucleotide triphosphate hydrolases"/>
    <property type="match status" value="1"/>
</dbReference>
<dbReference type="InterPro" id="IPR000629">
    <property type="entry name" value="RNA-helicase_DEAD-box_CS"/>
</dbReference>
<feature type="domain" description="Helicase ATP-binding" evidence="2">
    <location>
        <begin position="179"/>
        <end position="359"/>
    </location>
</feature>
<dbReference type="Proteomes" id="UP000492821">
    <property type="component" value="Unassembled WGS sequence"/>
</dbReference>
<dbReference type="GO" id="GO:0016787">
    <property type="term" value="F:hydrolase activity"/>
    <property type="evidence" value="ECO:0007669"/>
    <property type="project" value="UniProtKB-KW"/>
</dbReference>
<evidence type="ECO:0000313" key="3">
    <source>
        <dbReference type="Proteomes" id="UP000492821"/>
    </source>
</evidence>
<organism evidence="3 4">
    <name type="scientific">Panagrellus redivivus</name>
    <name type="common">Microworm</name>
    <dbReference type="NCBI Taxonomy" id="6233"/>
    <lineage>
        <taxon>Eukaryota</taxon>
        <taxon>Metazoa</taxon>
        <taxon>Ecdysozoa</taxon>
        <taxon>Nematoda</taxon>
        <taxon>Chromadorea</taxon>
        <taxon>Rhabditida</taxon>
        <taxon>Tylenchina</taxon>
        <taxon>Panagrolaimomorpha</taxon>
        <taxon>Panagrolaimoidea</taxon>
        <taxon>Panagrolaimidae</taxon>
        <taxon>Panagrellus</taxon>
    </lineage>
</organism>
<keyword evidence="3" id="KW-1185">Reference proteome</keyword>
<dbReference type="GO" id="GO:0004386">
    <property type="term" value="F:helicase activity"/>
    <property type="evidence" value="ECO:0007669"/>
    <property type="project" value="UniProtKB-KW"/>
</dbReference>
<keyword evidence="1" id="KW-0067">ATP-binding</keyword>
<dbReference type="InterPro" id="IPR027417">
    <property type="entry name" value="P-loop_NTPase"/>
</dbReference>
<dbReference type="SUPFAM" id="SSF52540">
    <property type="entry name" value="P-loop containing nucleoside triphosphate hydrolases"/>
    <property type="match status" value="1"/>
</dbReference>
<dbReference type="GO" id="GO:0005524">
    <property type="term" value="F:ATP binding"/>
    <property type="evidence" value="ECO:0007669"/>
    <property type="project" value="UniProtKB-KW"/>
</dbReference>